<evidence type="ECO:0000256" key="4">
    <source>
        <dbReference type="ARBA" id="ARBA00023136"/>
    </source>
</evidence>
<evidence type="ECO:0000259" key="6">
    <source>
        <dbReference type="Pfam" id="PF13813"/>
    </source>
</evidence>
<protein>
    <recommendedName>
        <fullName evidence="6">Wax synthase domain-containing protein</fullName>
    </recommendedName>
</protein>
<evidence type="ECO:0000256" key="5">
    <source>
        <dbReference type="SAM" id="SignalP"/>
    </source>
</evidence>
<dbReference type="OrthoDB" id="1077582at2759"/>
<name>A0A6A5W9C8_9PLEO</name>
<keyword evidence="5" id="KW-0732">Signal</keyword>
<dbReference type="GO" id="GO:0016020">
    <property type="term" value="C:membrane"/>
    <property type="evidence" value="ECO:0007669"/>
    <property type="project" value="UniProtKB-SubCell"/>
</dbReference>
<dbReference type="Pfam" id="PF13813">
    <property type="entry name" value="MBOAT_2"/>
    <property type="match status" value="1"/>
</dbReference>
<feature type="domain" description="Wax synthase" evidence="6">
    <location>
        <begin position="260"/>
        <end position="345"/>
    </location>
</feature>
<evidence type="ECO:0000313" key="8">
    <source>
        <dbReference type="Proteomes" id="UP000799779"/>
    </source>
</evidence>
<reference evidence="7" key="1">
    <citation type="journal article" date="2020" name="Stud. Mycol.">
        <title>101 Dothideomycetes genomes: a test case for predicting lifestyles and emergence of pathogens.</title>
        <authorList>
            <person name="Haridas S."/>
            <person name="Albert R."/>
            <person name="Binder M."/>
            <person name="Bloem J."/>
            <person name="Labutti K."/>
            <person name="Salamov A."/>
            <person name="Andreopoulos B."/>
            <person name="Baker S."/>
            <person name="Barry K."/>
            <person name="Bills G."/>
            <person name="Bluhm B."/>
            <person name="Cannon C."/>
            <person name="Castanera R."/>
            <person name="Culley D."/>
            <person name="Daum C."/>
            <person name="Ezra D."/>
            <person name="Gonzalez J."/>
            <person name="Henrissat B."/>
            <person name="Kuo A."/>
            <person name="Liang C."/>
            <person name="Lipzen A."/>
            <person name="Lutzoni F."/>
            <person name="Magnuson J."/>
            <person name="Mondo S."/>
            <person name="Nolan M."/>
            <person name="Ohm R."/>
            <person name="Pangilinan J."/>
            <person name="Park H.-J."/>
            <person name="Ramirez L."/>
            <person name="Alfaro M."/>
            <person name="Sun H."/>
            <person name="Tritt A."/>
            <person name="Yoshinaga Y."/>
            <person name="Zwiers L.-H."/>
            <person name="Turgeon B."/>
            <person name="Goodwin S."/>
            <person name="Spatafora J."/>
            <person name="Crous P."/>
            <person name="Grigoriev I."/>
        </authorList>
    </citation>
    <scope>NUCLEOTIDE SEQUENCE</scope>
    <source>
        <strain evidence="7">CBS 123094</strain>
    </source>
</reference>
<sequence length="359" mass="40100">PLLSLIFLIFSTTSILGFSASNSRWRLVTLILQAANLCYCVSTCMPNMVRMLWASMVGGYAVSFYLQYIDVAILGGCDFEARGPVRRDLSGLVGREGLKEKEKKKQAVNLRGVRTDVRDNRNQSNLITRLNFGWNGMTNWRHVGTPHSVKNIPPFSSSNAACTPSRGQFLLRTLSIFAISYLILDILAFSSDQDITIRFFSIDKIPIFRRDGDPVTLEELFIRSFATISLGIGMNAVQRGTYSIVAFLSVASGLSEPISWPPFYGSYSDIYSIRNLWGVFWHQTNTHRVSALSHFSVHDTLRLPRGNMIVRYLRALTTLYISGVQHLIIDLSAGVGVKESGAIQFVGIVIEDTVIAIWK</sequence>
<dbReference type="AlphaFoldDB" id="A0A6A5W9C8"/>
<accession>A0A6A5W9C8</accession>
<evidence type="ECO:0000256" key="1">
    <source>
        <dbReference type="ARBA" id="ARBA00004141"/>
    </source>
</evidence>
<evidence type="ECO:0000313" key="7">
    <source>
        <dbReference type="EMBL" id="KAF1998510.1"/>
    </source>
</evidence>
<comment type="subcellular location">
    <subcellularLocation>
        <location evidence="1">Membrane</location>
        <topology evidence="1">Multi-pass membrane protein</topology>
    </subcellularLocation>
</comment>
<feature type="non-terminal residue" evidence="7">
    <location>
        <position position="359"/>
    </location>
</feature>
<evidence type="ECO:0000256" key="3">
    <source>
        <dbReference type="ARBA" id="ARBA00022989"/>
    </source>
</evidence>
<keyword evidence="3" id="KW-1133">Transmembrane helix</keyword>
<keyword evidence="2" id="KW-0812">Transmembrane</keyword>
<dbReference type="Proteomes" id="UP000799779">
    <property type="component" value="Unassembled WGS sequence"/>
</dbReference>
<feature type="chain" id="PRO_5025484848" description="Wax synthase domain-containing protein" evidence="5">
    <location>
        <begin position="18"/>
        <end position="359"/>
    </location>
</feature>
<gene>
    <name evidence="7" type="ORF">P154DRAFT_414118</name>
</gene>
<proteinExistence type="predicted"/>
<feature type="signal peptide" evidence="5">
    <location>
        <begin position="1"/>
        <end position="17"/>
    </location>
</feature>
<dbReference type="EMBL" id="ML977603">
    <property type="protein sequence ID" value="KAF1998510.1"/>
    <property type="molecule type" value="Genomic_DNA"/>
</dbReference>
<keyword evidence="4" id="KW-0472">Membrane</keyword>
<keyword evidence="8" id="KW-1185">Reference proteome</keyword>
<feature type="non-terminal residue" evidence="7">
    <location>
        <position position="1"/>
    </location>
</feature>
<dbReference type="InterPro" id="IPR032805">
    <property type="entry name" value="Wax_synthase_dom"/>
</dbReference>
<organism evidence="7 8">
    <name type="scientific">Amniculicola lignicola CBS 123094</name>
    <dbReference type="NCBI Taxonomy" id="1392246"/>
    <lineage>
        <taxon>Eukaryota</taxon>
        <taxon>Fungi</taxon>
        <taxon>Dikarya</taxon>
        <taxon>Ascomycota</taxon>
        <taxon>Pezizomycotina</taxon>
        <taxon>Dothideomycetes</taxon>
        <taxon>Pleosporomycetidae</taxon>
        <taxon>Pleosporales</taxon>
        <taxon>Amniculicolaceae</taxon>
        <taxon>Amniculicola</taxon>
    </lineage>
</organism>
<evidence type="ECO:0000256" key="2">
    <source>
        <dbReference type="ARBA" id="ARBA00022692"/>
    </source>
</evidence>